<evidence type="ECO:0000256" key="4">
    <source>
        <dbReference type="ARBA" id="ARBA00022827"/>
    </source>
</evidence>
<dbReference type="PANTHER" id="PTHR11552:SF147">
    <property type="entry name" value="CHOLINE DEHYDROGENASE, MITOCHONDRIAL"/>
    <property type="match status" value="1"/>
</dbReference>
<dbReference type="Gene3D" id="3.30.560.10">
    <property type="entry name" value="Glucose Oxidase, domain 3"/>
    <property type="match status" value="1"/>
</dbReference>
<dbReference type="InterPro" id="IPR036188">
    <property type="entry name" value="FAD/NAD-bd_sf"/>
</dbReference>
<dbReference type="PANTHER" id="PTHR11552">
    <property type="entry name" value="GLUCOSE-METHANOL-CHOLINE GMC OXIDOREDUCTASE"/>
    <property type="match status" value="1"/>
</dbReference>
<dbReference type="PROSITE" id="PS00624">
    <property type="entry name" value="GMC_OXRED_2"/>
    <property type="match status" value="1"/>
</dbReference>
<dbReference type="Proteomes" id="UP000544090">
    <property type="component" value="Unassembled WGS sequence"/>
</dbReference>
<dbReference type="PROSITE" id="PS00623">
    <property type="entry name" value="GMC_OXRED_1"/>
    <property type="match status" value="1"/>
</dbReference>
<dbReference type="SUPFAM" id="SSF54373">
    <property type="entry name" value="FAD-linked reductases, C-terminal domain"/>
    <property type="match status" value="1"/>
</dbReference>
<dbReference type="InterPro" id="IPR000172">
    <property type="entry name" value="GMC_OxRdtase_N"/>
</dbReference>
<dbReference type="RefSeq" id="WP_168488946.1">
    <property type="nucleotide sequence ID" value="NZ_JAAZSQ010000027.1"/>
</dbReference>
<proteinExistence type="inferred from homology"/>
<dbReference type="PIRSF" id="PIRSF000137">
    <property type="entry name" value="Alcohol_oxidase"/>
    <property type="match status" value="1"/>
</dbReference>
<comment type="similarity">
    <text evidence="2 5">Belongs to the GMC oxidoreductase family.</text>
</comment>
<feature type="domain" description="Glucose-methanol-choline oxidoreductase N-terminal" evidence="7">
    <location>
        <begin position="250"/>
        <end position="264"/>
    </location>
</feature>
<protein>
    <submittedName>
        <fullName evidence="8">GMC family oxidoreductase</fullName>
    </submittedName>
</protein>
<evidence type="ECO:0000259" key="7">
    <source>
        <dbReference type="PROSITE" id="PS00624"/>
    </source>
</evidence>
<name>A0A7X6QM99_9MICC</name>
<keyword evidence="4 5" id="KW-0274">FAD</keyword>
<organism evidence="8 9">
    <name type="scientific">Arthrobacter mobilis</name>
    <dbReference type="NCBI Taxonomy" id="2724944"/>
    <lineage>
        <taxon>Bacteria</taxon>
        <taxon>Bacillati</taxon>
        <taxon>Actinomycetota</taxon>
        <taxon>Actinomycetes</taxon>
        <taxon>Micrococcales</taxon>
        <taxon>Micrococcaceae</taxon>
        <taxon>Arthrobacter</taxon>
    </lineage>
</organism>
<evidence type="ECO:0000313" key="8">
    <source>
        <dbReference type="EMBL" id="NKX56566.1"/>
    </source>
</evidence>
<evidence type="ECO:0000313" key="9">
    <source>
        <dbReference type="Proteomes" id="UP000544090"/>
    </source>
</evidence>
<keyword evidence="9" id="KW-1185">Reference proteome</keyword>
<evidence type="ECO:0000256" key="1">
    <source>
        <dbReference type="ARBA" id="ARBA00001974"/>
    </source>
</evidence>
<dbReference type="EMBL" id="JAAZSQ010000027">
    <property type="protein sequence ID" value="NKX56566.1"/>
    <property type="molecule type" value="Genomic_DNA"/>
</dbReference>
<dbReference type="InterPro" id="IPR012132">
    <property type="entry name" value="GMC_OxRdtase"/>
</dbReference>
<evidence type="ECO:0000256" key="5">
    <source>
        <dbReference type="RuleBase" id="RU003968"/>
    </source>
</evidence>
<dbReference type="Gene3D" id="3.50.50.60">
    <property type="entry name" value="FAD/NAD(P)-binding domain"/>
    <property type="match status" value="1"/>
</dbReference>
<evidence type="ECO:0000256" key="3">
    <source>
        <dbReference type="ARBA" id="ARBA00022630"/>
    </source>
</evidence>
<feature type="domain" description="Glucose-methanol-choline oxidoreductase N-terminal" evidence="6">
    <location>
        <begin position="91"/>
        <end position="114"/>
    </location>
</feature>
<sequence length="527" mass="54961">MNGANGESQVREGLIADYIIVGAGAAGCVLADRLSLDGSRRVLLLEAGRRARHPFVSVPKGFIVTMQSARITYGYTTEPLANGRVQTWLRGRALGGSTTVNGSMYLRGERHYYDRLADELGATWAWPAWERAFQAVESRLPVQAVAADDDVAAAVLDAFSLSGMLTVADLNSSCGQRSGATPATIVHGRRATAATAFLSPASRRANLRVVTGAQALRLTLDGARVTGVVVVQDGEAVLHRARREIVVSGGALETPLLLERSGIGDPAVLRRSGIEPLVESRAVGEGLVEQRSVIVKARLREGLGDGPLLDSPTKVAAQATRYLLTRGGPIATGPYELAGLADSTGRDTPDLQILTSRLATDDSGLRVADHAGLMMQGYAVQPSSAGSVHVSGPLPTDPPRIDASALTTGEDRHLTAVVLDRIRDVLGAGPLAGLIVGEEVPGASVQGEDGATRHALDAGSGIFHAVGSCAMGDSEEAVLDTRLRVRGVEGLRVADASVFPRQPSGGTAAPTMALGYLAAQTMIEDEA</sequence>
<accession>A0A7X6QM99</accession>
<comment type="cofactor">
    <cofactor evidence="1">
        <name>FAD</name>
        <dbReference type="ChEBI" id="CHEBI:57692"/>
    </cofactor>
</comment>
<dbReference type="InterPro" id="IPR007867">
    <property type="entry name" value="GMC_OxRtase_C"/>
</dbReference>
<dbReference type="GO" id="GO:0016614">
    <property type="term" value="F:oxidoreductase activity, acting on CH-OH group of donors"/>
    <property type="evidence" value="ECO:0007669"/>
    <property type="project" value="InterPro"/>
</dbReference>
<evidence type="ECO:0000259" key="6">
    <source>
        <dbReference type="PROSITE" id="PS00623"/>
    </source>
</evidence>
<dbReference type="Pfam" id="PF05199">
    <property type="entry name" value="GMC_oxred_C"/>
    <property type="match status" value="1"/>
</dbReference>
<gene>
    <name evidence="8" type="ORF">HGG74_18960</name>
</gene>
<keyword evidence="3 5" id="KW-0285">Flavoprotein</keyword>
<evidence type="ECO:0000256" key="2">
    <source>
        <dbReference type="ARBA" id="ARBA00010790"/>
    </source>
</evidence>
<dbReference type="AlphaFoldDB" id="A0A7X6QM99"/>
<dbReference type="SUPFAM" id="SSF51905">
    <property type="entry name" value="FAD/NAD(P)-binding domain"/>
    <property type="match status" value="1"/>
</dbReference>
<dbReference type="Pfam" id="PF00732">
    <property type="entry name" value="GMC_oxred_N"/>
    <property type="match status" value="1"/>
</dbReference>
<comment type="caution">
    <text evidence="8">The sequence shown here is derived from an EMBL/GenBank/DDBJ whole genome shotgun (WGS) entry which is preliminary data.</text>
</comment>
<dbReference type="GO" id="GO:0050660">
    <property type="term" value="F:flavin adenine dinucleotide binding"/>
    <property type="evidence" value="ECO:0007669"/>
    <property type="project" value="InterPro"/>
</dbReference>
<reference evidence="8 9" key="1">
    <citation type="submission" date="2020-04" db="EMBL/GenBank/DDBJ databases">
        <title>Arthrobacter sp. nov.</title>
        <authorList>
            <person name="Liu S."/>
        </authorList>
    </citation>
    <scope>NUCLEOTIDE SEQUENCE [LARGE SCALE GENOMIC DNA]</scope>
    <source>
        <strain evidence="8 9">E918</strain>
    </source>
</reference>